<evidence type="ECO:0000313" key="2">
    <source>
        <dbReference type="Proteomes" id="UP000599074"/>
    </source>
</evidence>
<protein>
    <submittedName>
        <fullName evidence="1">Uncharacterized protein</fullName>
    </submittedName>
</protein>
<organism evidence="1 2">
    <name type="scientific">Planosporangium mesophilum</name>
    <dbReference type="NCBI Taxonomy" id="689768"/>
    <lineage>
        <taxon>Bacteria</taxon>
        <taxon>Bacillati</taxon>
        <taxon>Actinomycetota</taxon>
        <taxon>Actinomycetes</taxon>
        <taxon>Micromonosporales</taxon>
        <taxon>Micromonosporaceae</taxon>
        <taxon>Planosporangium</taxon>
    </lineage>
</organism>
<dbReference type="EMBL" id="BOON01000035">
    <property type="protein sequence ID" value="GII24292.1"/>
    <property type="molecule type" value="Genomic_DNA"/>
</dbReference>
<name>A0A8J3X1E3_9ACTN</name>
<sequence>MDTMHPTHNPPTTAGADTPAQVLRDAALYLERHGWTRGAFYDYLNGLHRMPAACAVGAIRVVCFGTPVDDATDLDDLADEPPRAQVFDAIRVLAQRLAGPHVAHGVENFVVTDWNDRAITIGQVVTVLRDAADHWDYTTHGGAA</sequence>
<dbReference type="Proteomes" id="UP000599074">
    <property type="component" value="Unassembled WGS sequence"/>
</dbReference>
<gene>
    <name evidence="1" type="ORF">Pme01_38890</name>
</gene>
<dbReference type="AlphaFoldDB" id="A0A8J3X1E3"/>
<comment type="caution">
    <text evidence="1">The sequence shown here is derived from an EMBL/GenBank/DDBJ whole genome shotgun (WGS) entry which is preliminary data.</text>
</comment>
<evidence type="ECO:0000313" key="1">
    <source>
        <dbReference type="EMBL" id="GII24292.1"/>
    </source>
</evidence>
<reference evidence="1" key="1">
    <citation type="submission" date="2021-01" db="EMBL/GenBank/DDBJ databases">
        <title>Whole genome shotgun sequence of Planosporangium mesophilum NBRC 109066.</title>
        <authorList>
            <person name="Komaki H."/>
            <person name="Tamura T."/>
        </authorList>
    </citation>
    <scope>NUCLEOTIDE SEQUENCE</scope>
    <source>
        <strain evidence="1">NBRC 109066</strain>
    </source>
</reference>
<dbReference type="InterPro" id="IPR045677">
    <property type="entry name" value="DUF6197"/>
</dbReference>
<proteinExistence type="predicted"/>
<dbReference type="Pfam" id="PF19698">
    <property type="entry name" value="DUF6197"/>
    <property type="match status" value="1"/>
</dbReference>
<keyword evidence="2" id="KW-1185">Reference proteome</keyword>
<accession>A0A8J3X1E3</accession>